<evidence type="ECO:0000313" key="3">
    <source>
        <dbReference type="Proteomes" id="UP000886998"/>
    </source>
</evidence>
<reference evidence="2" key="1">
    <citation type="submission" date="2020-08" db="EMBL/GenBank/DDBJ databases">
        <title>Multicomponent nature underlies the extraordinary mechanical properties of spider dragline silk.</title>
        <authorList>
            <person name="Kono N."/>
            <person name="Nakamura H."/>
            <person name="Mori M."/>
            <person name="Yoshida Y."/>
            <person name="Ohtoshi R."/>
            <person name="Malay A.D."/>
            <person name="Moran D.A.P."/>
            <person name="Tomita M."/>
            <person name="Numata K."/>
            <person name="Arakawa K."/>
        </authorList>
    </citation>
    <scope>NUCLEOTIDE SEQUENCE</scope>
</reference>
<evidence type="ECO:0000313" key="2">
    <source>
        <dbReference type="EMBL" id="GFY39765.1"/>
    </source>
</evidence>
<organism evidence="2 3">
    <name type="scientific">Trichonephila inaurata madagascariensis</name>
    <dbReference type="NCBI Taxonomy" id="2747483"/>
    <lineage>
        <taxon>Eukaryota</taxon>
        <taxon>Metazoa</taxon>
        <taxon>Ecdysozoa</taxon>
        <taxon>Arthropoda</taxon>
        <taxon>Chelicerata</taxon>
        <taxon>Arachnida</taxon>
        <taxon>Araneae</taxon>
        <taxon>Araneomorphae</taxon>
        <taxon>Entelegynae</taxon>
        <taxon>Araneoidea</taxon>
        <taxon>Nephilidae</taxon>
        <taxon>Trichonephila</taxon>
        <taxon>Trichonephila inaurata</taxon>
    </lineage>
</organism>
<keyword evidence="3" id="KW-1185">Reference proteome</keyword>
<feature type="region of interest" description="Disordered" evidence="1">
    <location>
        <begin position="91"/>
        <end position="131"/>
    </location>
</feature>
<dbReference type="AlphaFoldDB" id="A0A8X7BQ89"/>
<sequence>MLVWKQPKELSEQEGKEGAPERGERKILGRRREANPLAEAQQQSGGRCSDASLGGRPLHANRAPRKAAPAKAKYLSRAPQTTCVECCPRPGLSSPPLMSQSAPQEIPKYGSLSPPPPTPLFPSRRHDVEGM</sequence>
<name>A0A8X7BQ89_9ARAC</name>
<dbReference type="Proteomes" id="UP000886998">
    <property type="component" value="Unassembled WGS sequence"/>
</dbReference>
<proteinExistence type="predicted"/>
<feature type="compositionally biased region" description="Basic and acidic residues" evidence="1">
    <location>
        <begin position="1"/>
        <end position="34"/>
    </location>
</feature>
<comment type="caution">
    <text evidence="2">The sequence shown here is derived from an EMBL/GenBank/DDBJ whole genome shotgun (WGS) entry which is preliminary data.</text>
</comment>
<feature type="region of interest" description="Disordered" evidence="1">
    <location>
        <begin position="1"/>
        <end position="75"/>
    </location>
</feature>
<evidence type="ECO:0000256" key="1">
    <source>
        <dbReference type="SAM" id="MobiDB-lite"/>
    </source>
</evidence>
<accession>A0A8X7BQ89</accession>
<dbReference type="EMBL" id="BMAV01001528">
    <property type="protein sequence ID" value="GFY39765.1"/>
    <property type="molecule type" value="Genomic_DNA"/>
</dbReference>
<gene>
    <name evidence="2" type="ORF">TNIN_329111</name>
</gene>
<protein>
    <submittedName>
        <fullName evidence="2">Uncharacterized protein</fullName>
    </submittedName>
</protein>